<gene>
    <name evidence="1" type="ORF">JOC77_003900</name>
</gene>
<dbReference type="InterPro" id="IPR020393">
    <property type="entry name" value="Uncharacterised_YusU"/>
</dbReference>
<comment type="caution">
    <text evidence="1">The sequence shown here is derived from an EMBL/GenBank/DDBJ whole genome shotgun (WGS) entry which is preliminary data.</text>
</comment>
<evidence type="ECO:0000313" key="1">
    <source>
        <dbReference type="EMBL" id="MBM7694439.1"/>
    </source>
</evidence>
<reference evidence="1 2" key="1">
    <citation type="submission" date="2021-01" db="EMBL/GenBank/DDBJ databases">
        <title>Genomic Encyclopedia of Type Strains, Phase IV (KMG-IV): sequencing the most valuable type-strain genomes for metagenomic binning, comparative biology and taxonomic classification.</title>
        <authorList>
            <person name="Goeker M."/>
        </authorList>
    </citation>
    <scope>NUCLEOTIDE SEQUENCE [LARGE SCALE GENOMIC DNA]</scope>
    <source>
        <strain evidence="1 2">DSM 105482</strain>
    </source>
</reference>
<dbReference type="RefSeq" id="WP_204546882.1">
    <property type="nucleotide sequence ID" value="NZ_JAFBFI010000024.1"/>
</dbReference>
<evidence type="ECO:0000313" key="2">
    <source>
        <dbReference type="Proteomes" id="UP000823486"/>
    </source>
</evidence>
<sequence length="88" mass="10454">MNTDFEKQFEALLSKYSELLLGEEDPKLQKKVKQWALYTHISKSMPALTKHWNELYPEGKEHMISIISEIKSLNENYRKQKNSNRPET</sequence>
<accession>A0ABS2QNX5</accession>
<name>A0ABS2QNX5_9BACI</name>
<keyword evidence="2" id="KW-1185">Reference proteome</keyword>
<dbReference type="Pfam" id="PF10835">
    <property type="entry name" value="DUF2573"/>
    <property type="match status" value="1"/>
</dbReference>
<evidence type="ECO:0008006" key="3">
    <source>
        <dbReference type="Google" id="ProtNLM"/>
    </source>
</evidence>
<organism evidence="1 2">
    <name type="scientific">Peribacillus deserti</name>
    <dbReference type="NCBI Taxonomy" id="673318"/>
    <lineage>
        <taxon>Bacteria</taxon>
        <taxon>Bacillati</taxon>
        <taxon>Bacillota</taxon>
        <taxon>Bacilli</taxon>
        <taxon>Bacillales</taxon>
        <taxon>Bacillaceae</taxon>
        <taxon>Peribacillus</taxon>
    </lineage>
</organism>
<protein>
    <recommendedName>
        <fullName evidence="3">DUF2573 domain-containing protein</fullName>
    </recommendedName>
</protein>
<dbReference type="Proteomes" id="UP000823486">
    <property type="component" value="Unassembled WGS sequence"/>
</dbReference>
<dbReference type="EMBL" id="JAFBFI010000024">
    <property type="protein sequence ID" value="MBM7694439.1"/>
    <property type="molecule type" value="Genomic_DNA"/>
</dbReference>
<proteinExistence type="predicted"/>